<evidence type="ECO:0000256" key="1">
    <source>
        <dbReference type="SAM" id="Phobius"/>
    </source>
</evidence>
<keyword evidence="1" id="KW-0472">Membrane</keyword>
<dbReference type="Pfam" id="PF09527">
    <property type="entry name" value="ATPase_gene1"/>
    <property type="match status" value="1"/>
</dbReference>
<keyword evidence="3" id="KW-1185">Reference proteome</keyword>
<gene>
    <name evidence="2" type="ORF">SAMN04488515_2237</name>
</gene>
<feature type="transmembrane region" description="Helical" evidence="1">
    <location>
        <begin position="118"/>
        <end position="139"/>
    </location>
</feature>
<dbReference type="AlphaFoldDB" id="A0A1I0QX25"/>
<proteinExistence type="predicted"/>
<organism evidence="2 3">
    <name type="scientific">Cognatiyoonia koreensis</name>
    <dbReference type="NCBI Taxonomy" id="364200"/>
    <lineage>
        <taxon>Bacteria</taxon>
        <taxon>Pseudomonadati</taxon>
        <taxon>Pseudomonadota</taxon>
        <taxon>Alphaproteobacteria</taxon>
        <taxon>Rhodobacterales</taxon>
        <taxon>Paracoccaceae</taxon>
        <taxon>Cognatiyoonia</taxon>
    </lineage>
</organism>
<name>A0A1I0QX25_9RHOB</name>
<reference evidence="2 3" key="1">
    <citation type="submission" date="2016-10" db="EMBL/GenBank/DDBJ databases">
        <authorList>
            <person name="de Groot N.N."/>
        </authorList>
    </citation>
    <scope>NUCLEOTIDE SEQUENCE [LARGE SCALE GENOMIC DNA]</scope>
    <source>
        <strain evidence="2 3">DSM 17925</strain>
    </source>
</reference>
<keyword evidence="1" id="KW-0812">Transmembrane</keyword>
<evidence type="ECO:0000313" key="2">
    <source>
        <dbReference type="EMBL" id="SEW31567.1"/>
    </source>
</evidence>
<accession>A0A1I0QX25</accession>
<protein>
    <submittedName>
        <fullName evidence="2">FoF1-type ATP synthase assembly protein I</fullName>
    </submittedName>
</protein>
<sequence length="164" mass="18206">MVQLRHIWPDQPIQSWCNHLIVMKKSAISILLTLFRSNPRPCPISEWGNSLSDPTDPDDRLAALEARLAAKRAPQKVKDHAEEHYSQAQLAWRMVIELVAGLAIGFGIGYGLDYLLGTQPFMMVLFIFFGLAAGVLTMVRSAKEVQTKQEAAQAARDEGDESGD</sequence>
<keyword evidence="1" id="KW-1133">Transmembrane helix</keyword>
<feature type="transmembrane region" description="Helical" evidence="1">
    <location>
        <begin position="90"/>
        <end position="112"/>
    </location>
</feature>
<dbReference type="Proteomes" id="UP000199167">
    <property type="component" value="Unassembled WGS sequence"/>
</dbReference>
<dbReference type="STRING" id="364200.SAMN04488515_2237"/>
<evidence type="ECO:0000313" key="3">
    <source>
        <dbReference type="Proteomes" id="UP000199167"/>
    </source>
</evidence>
<dbReference type="InterPro" id="IPR032820">
    <property type="entry name" value="ATPase_put"/>
</dbReference>
<dbReference type="EMBL" id="FOIZ01000001">
    <property type="protein sequence ID" value="SEW31567.1"/>
    <property type="molecule type" value="Genomic_DNA"/>
</dbReference>